<evidence type="ECO:0000313" key="3">
    <source>
        <dbReference type="Proteomes" id="UP000887566"/>
    </source>
</evidence>
<feature type="compositionally biased region" description="Low complexity" evidence="1">
    <location>
        <begin position="282"/>
        <end position="302"/>
    </location>
</feature>
<dbReference type="Proteomes" id="UP000887566">
    <property type="component" value="Unplaced"/>
</dbReference>
<dbReference type="Pfam" id="PF00024">
    <property type="entry name" value="PAN_1"/>
    <property type="match status" value="1"/>
</dbReference>
<keyword evidence="3" id="KW-1185">Reference proteome</keyword>
<dbReference type="WBParaSite" id="PSAMB.scaffold5577size11364.g26888.t1">
    <property type="protein sequence ID" value="PSAMB.scaffold5577size11364.g26888.t1"/>
    <property type="gene ID" value="PSAMB.scaffold5577size11364.g26888"/>
</dbReference>
<name>A0A914WVP5_9BILA</name>
<feature type="region of interest" description="Disordered" evidence="1">
    <location>
        <begin position="282"/>
        <end position="304"/>
    </location>
</feature>
<dbReference type="CDD" id="cd00037">
    <property type="entry name" value="CLECT"/>
    <property type="match status" value="1"/>
</dbReference>
<evidence type="ECO:0000313" key="4">
    <source>
        <dbReference type="WBParaSite" id="PSAMB.scaffold5577size11364.g26888.t1"/>
    </source>
</evidence>
<dbReference type="SUPFAM" id="SSF56436">
    <property type="entry name" value="C-type lectin-like"/>
    <property type="match status" value="2"/>
</dbReference>
<organism evidence="3 4">
    <name type="scientific">Plectus sambesii</name>
    <dbReference type="NCBI Taxonomy" id="2011161"/>
    <lineage>
        <taxon>Eukaryota</taxon>
        <taxon>Metazoa</taxon>
        <taxon>Ecdysozoa</taxon>
        <taxon>Nematoda</taxon>
        <taxon>Chromadorea</taxon>
        <taxon>Plectida</taxon>
        <taxon>Plectina</taxon>
        <taxon>Plectoidea</taxon>
        <taxon>Plectidae</taxon>
        <taxon>Plectus</taxon>
    </lineage>
</organism>
<sequence>MKLPQNAAKISCNHILGYSGHLHHLRNAAAQAVTKELISTYSPSTIYVWTGLEPINSSAALTDKNNWAHYYRDGTFVSAANLSWASGDPATNKRVVHRPTDDVFITQVESNNFYYICEYEEALKQPVTDLEKKCFNLTSSFKTLFVNDACYVVHTETKTYNDSKVSCKDISGYNGYLPYPRTMSELWIASAVPNAAGLSWTRLGIAHKNASSTDAYNGYYYTTSTNQSILTTFLPWATGQPGIGDYHAVAVKPDTYPLSFGVVMFTTLYPFLCQYDYTTTTSTTTPTTTTSTTTPTTTTSTTGTCAPAPVPTITGSATSWFYRYTFGHFTNPSYILNESTASQSMCLIMCQRNELCFGYTYNSGTSNCQLLAIIANELGCSSQLTVDSQFETFIHERQ</sequence>
<dbReference type="InterPro" id="IPR016187">
    <property type="entry name" value="CTDL_fold"/>
</dbReference>
<feature type="domain" description="Apple" evidence="2">
    <location>
        <begin position="336"/>
        <end position="386"/>
    </location>
</feature>
<dbReference type="Gene3D" id="3.10.100.10">
    <property type="entry name" value="Mannose-Binding Protein A, subunit A"/>
    <property type="match status" value="2"/>
</dbReference>
<proteinExistence type="predicted"/>
<reference evidence="4" key="1">
    <citation type="submission" date="2022-11" db="UniProtKB">
        <authorList>
            <consortium name="WormBaseParasite"/>
        </authorList>
    </citation>
    <scope>IDENTIFICATION</scope>
</reference>
<dbReference type="AlphaFoldDB" id="A0A914WVP5"/>
<accession>A0A914WVP5</accession>
<evidence type="ECO:0000259" key="2">
    <source>
        <dbReference type="Pfam" id="PF00024"/>
    </source>
</evidence>
<evidence type="ECO:0000256" key="1">
    <source>
        <dbReference type="SAM" id="MobiDB-lite"/>
    </source>
</evidence>
<protein>
    <submittedName>
        <fullName evidence="4">Apple domain-containing protein</fullName>
    </submittedName>
</protein>
<dbReference type="InterPro" id="IPR003609">
    <property type="entry name" value="Pan_app"/>
</dbReference>
<dbReference type="InterPro" id="IPR016186">
    <property type="entry name" value="C-type_lectin-like/link_sf"/>
</dbReference>